<feature type="transmembrane region" description="Helical" evidence="6">
    <location>
        <begin position="7"/>
        <end position="26"/>
    </location>
</feature>
<organism evidence="7">
    <name type="scientific">freshwater metagenome</name>
    <dbReference type="NCBI Taxonomy" id="449393"/>
    <lineage>
        <taxon>unclassified sequences</taxon>
        <taxon>metagenomes</taxon>
        <taxon>ecological metagenomes</taxon>
    </lineage>
</organism>
<gene>
    <name evidence="7" type="ORF">UFOPK2106_00029</name>
</gene>
<keyword evidence="4 6" id="KW-1133">Transmembrane helix</keyword>
<dbReference type="EMBL" id="CAEZVS010000002">
    <property type="protein sequence ID" value="CAB4627555.1"/>
    <property type="molecule type" value="Genomic_DNA"/>
</dbReference>
<evidence type="ECO:0000256" key="3">
    <source>
        <dbReference type="ARBA" id="ARBA00022692"/>
    </source>
</evidence>
<dbReference type="PANTHER" id="PTHR19139:SF199">
    <property type="entry name" value="MIP17260P"/>
    <property type="match status" value="1"/>
</dbReference>
<evidence type="ECO:0000256" key="2">
    <source>
        <dbReference type="ARBA" id="ARBA00006175"/>
    </source>
</evidence>
<name>A0A6J6ISZ8_9ZZZZ</name>
<feature type="transmembrane region" description="Helical" evidence="6">
    <location>
        <begin position="83"/>
        <end position="101"/>
    </location>
</feature>
<dbReference type="GO" id="GO:0015250">
    <property type="term" value="F:water channel activity"/>
    <property type="evidence" value="ECO:0007669"/>
    <property type="project" value="TreeGrafter"/>
</dbReference>
<dbReference type="PANTHER" id="PTHR19139">
    <property type="entry name" value="AQUAPORIN TRANSPORTER"/>
    <property type="match status" value="1"/>
</dbReference>
<dbReference type="Pfam" id="PF00230">
    <property type="entry name" value="MIP"/>
    <property type="match status" value="1"/>
</dbReference>
<protein>
    <submittedName>
        <fullName evidence="7">Unannotated protein</fullName>
    </submittedName>
</protein>
<dbReference type="InterPro" id="IPR023271">
    <property type="entry name" value="Aquaporin-like"/>
</dbReference>
<dbReference type="AlphaFoldDB" id="A0A6J6ISZ8"/>
<reference evidence="7" key="1">
    <citation type="submission" date="2020-05" db="EMBL/GenBank/DDBJ databases">
        <authorList>
            <person name="Chiriac C."/>
            <person name="Salcher M."/>
            <person name="Ghai R."/>
            <person name="Kavagutti S V."/>
        </authorList>
    </citation>
    <scope>NUCLEOTIDE SEQUENCE</scope>
</reference>
<feature type="transmembrane region" description="Helical" evidence="6">
    <location>
        <begin position="191"/>
        <end position="214"/>
    </location>
</feature>
<feature type="transmembrane region" description="Helical" evidence="6">
    <location>
        <begin position="38"/>
        <end position="62"/>
    </location>
</feature>
<sequence length="218" mass="22827">MNYRALLSEYFGTTVLVATVIGSGIMGTNLSDDTLVVLLVNALATVFVLGILILTFGPVSGAHFNPLVTIALALTKQFPAKQILPFVLVQVLGAIFGAAIANSMFSQAVFQISTKQRFEVGTALGEVVATLLLLFVILSLLRTDRSKLIPIAVPAAIGAGYFFTSSTSFANPAVTIGRIFSDSFAGIAPESVAGFIVSQIVGAALALGLTQLLFSKKR</sequence>
<dbReference type="InterPro" id="IPR034294">
    <property type="entry name" value="Aquaporin_transptr"/>
</dbReference>
<accession>A0A6J6ISZ8</accession>
<evidence type="ECO:0000256" key="5">
    <source>
        <dbReference type="ARBA" id="ARBA00023136"/>
    </source>
</evidence>
<dbReference type="PRINTS" id="PR00783">
    <property type="entry name" value="MINTRINSICP"/>
</dbReference>
<comment type="similarity">
    <text evidence="2">Belongs to the MIP/aquaporin (TC 1.A.8) family.</text>
</comment>
<dbReference type="InterPro" id="IPR000425">
    <property type="entry name" value="MIP"/>
</dbReference>
<dbReference type="Gene3D" id="1.20.1080.10">
    <property type="entry name" value="Glycerol uptake facilitator protein"/>
    <property type="match status" value="2"/>
</dbReference>
<dbReference type="GO" id="GO:0005886">
    <property type="term" value="C:plasma membrane"/>
    <property type="evidence" value="ECO:0007669"/>
    <property type="project" value="TreeGrafter"/>
</dbReference>
<evidence type="ECO:0000256" key="1">
    <source>
        <dbReference type="ARBA" id="ARBA00004141"/>
    </source>
</evidence>
<dbReference type="SUPFAM" id="SSF81338">
    <property type="entry name" value="Aquaporin-like"/>
    <property type="match status" value="1"/>
</dbReference>
<feature type="transmembrane region" description="Helical" evidence="6">
    <location>
        <begin position="148"/>
        <end position="171"/>
    </location>
</feature>
<evidence type="ECO:0000313" key="7">
    <source>
        <dbReference type="EMBL" id="CAB4627555.1"/>
    </source>
</evidence>
<feature type="transmembrane region" description="Helical" evidence="6">
    <location>
        <begin position="121"/>
        <end position="141"/>
    </location>
</feature>
<evidence type="ECO:0000256" key="4">
    <source>
        <dbReference type="ARBA" id="ARBA00022989"/>
    </source>
</evidence>
<keyword evidence="3 6" id="KW-0812">Transmembrane</keyword>
<keyword evidence="5 6" id="KW-0472">Membrane</keyword>
<evidence type="ECO:0000256" key="6">
    <source>
        <dbReference type="SAM" id="Phobius"/>
    </source>
</evidence>
<comment type="subcellular location">
    <subcellularLocation>
        <location evidence="1">Membrane</location>
        <topology evidence="1">Multi-pass membrane protein</topology>
    </subcellularLocation>
</comment>
<proteinExistence type="inferred from homology"/>